<organism evidence="1 2">
    <name type="scientific">Cryobacterium arcticum</name>
    <dbReference type="NCBI Taxonomy" id="670052"/>
    <lineage>
        <taxon>Bacteria</taxon>
        <taxon>Bacillati</taxon>
        <taxon>Actinomycetota</taxon>
        <taxon>Actinomycetes</taxon>
        <taxon>Micrococcales</taxon>
        <taxon>Microbacteriaceae</taxon>
        <taxon>Cryobacterium</taxon>
    </lineage>
</organism>
<dbReference type="Gene3D" id="2.60.40.640">
    <property type="match status" value="1"/>
</dbReference>
<dbReference type="EMBL" id="CP016282">
    <property type="protein sequence ID" value="ANP74429.1"/>
    <property type="molecule type" value="Genomic_DNA"/>
</dbReference>
<keyword evidence="2" id="KW-1185">Reference proteome</keyword>
<evidence type="ECO:0000313" key="1">
    <source>
        <dbReference type="EMBL" id="ANP74429.1"/>
    </source>
</evidence>
<reference evidence="1 2" key="1">
    <citation type="submission" date="2016-06" db="EMBL/GenBank/DDBJ databases">
        <title>Genome sequencing of Cryobacterium arcticum PAMC 27867.</title>
        <authorList>
            <person name="Lee J."/>
            <person name="Kim O.-S."/>
        </authorList>
    </citation>
    <scope>NUCLEOTIDE SEQUENCE [LARGE SCALE GENOMIC DNA]</scope>
    <source>
        <strain evidence="1 2">PAMC 27867</strain>
    </source>
</reference>
<sequence>MVVTTTDTAVQVSVELTPSDGVVIEGSSLGVTIRITALRSAMIDHAEISLIRKVNYTYGRGNIYGGVFPARERSTEVLAAVTVPPPGAIPAGQSRVLTGSLNIPGDGPASVRGDLIDVGWSVRCVLRAAGGQIIKRERLIDVQSWGQTSATDIGHPPVGENLGHVALEFIALSSRVLEPGTPLTGVLRLRAHDAVATRGVRVQLVRCEEVWGGPGQEANPDASESEGYRHSEAVMAAVTLAPAGTLTPGTVVDLPFAVETPAGLPAPSLSIGNLHVRWEIRSVVDLPLRLDPRLSLDLLAVTATRQPTAHPAEHPRSGSLDTD</sequence>
<dbReference type="STRING" id="670052.PA27867_3506"/>
<evidence type="ECO:0000313" key="2">
    <source>
        <dbReference type="Proteomes" id="UP000092582"/>
    </source>
</evidence>
<accession>A0A1B1BP67</accession>
<dbReference type="OrthoDB" id="5100381at2"/>
<dbReference type="RefSeq" id="WP_066598359.1">
    <property type="nucleotide sequence ID" value="NZ_CP016282.1"/>
</dbReference>
<gene>
    <name evidence="1" type="ORF">PA27867_3506</name>
</gene>
<proteinExistence type="predicted"/>
<protein>
    <recommendedName>
        <fullName evidence="3">Arrestin-like N-terminal domain-containing protein</fullName>
    </recommendedName>
</protein>
<dbReference type="AlphaFoldDB" id="A0A1B1BP67"/>
<dbReference type="Proteomes" id="UP000092582">
    <property type="component" value="Chromosome 1"/>
</dbReference>
<dbReference type="InterPro" id="IPR014752">
    <property type="entry name" value="Arrestin-like_C"/>
</dbReference>
<name>A0A1B1BP67_9MICO</name>
<evidence type="ECO:0008006" key="3">
    <source>
        <dbReference type="Google" id="ProtNLM"/>
    </source>
</evidence>
<dbReference type="KEGG" id="cart:PA27867_3506"/>